<name>A0A0L7R7I1_9HYME</name>
<dbReference type="OrthoDB" id="7692812at2759"/>
<keyword evidence="3" id="KW-1185">Reference proteome</keyword>
<reference evidence="2 3" key="1">
    <citation type="submission" date="2015-07" db="EMBL/GenBank/DDBJ databases">
        <title>The genome of Habropoda laboriosa.</title>
        <authorList>
            <person name="Pan H."/>
            <person name="Kapheim K."/>
        </authorList>
    </citation>
    <scope>NUCLEOTIDE SEQUENCE [LARGE SCALE GENOMIC DNA]</scope>
    <source>
        <strain evidence="2">0110345459</strain>
    </source>
</reference>
<evidence type="ECO:0000256" key="1">
    <source>
        <dbReference type="SAM" id="Phobius"/>
    </source>
</evidence>
<evidence type="ECO:0000313" key="2">
    <source>
        <dbReference type="EMBL" id="KOC66793.1"/>
    </source>
</evidence>
<feature type="transmembrane region" description="Helical" evidence="1">
    <location>
        <begin position="12"/>
        <end position="33"/>
    </location>
</feature>
<evidence type="ECO:0000313" key="3">
    <source>
        <dbReference type="Proteomes" id="UP000053825"/>
    </source>
</evidence>
<sequence length="193" mass="21654">MSERRISLGINVSIFVILTIFGVLLSLPLRLLLTTHYYDRNGTVCENDTLATTENATVQAAIAIPLDYRKLKRCPKFGYQDRLLSVYRCDYDGNCTYTSVSKLDGKEKDKLAGSKNETTNDRGNVTKKIATEEAFGENMTENVGDNGKNRRTKSVPVAVHILMTMLLISAIAALVEVLRIRFARDKVLKRKPH</sequence>
<gene>
    <name evidence="2" type="ORF">WH47_12597</name>
</gene>
<proteinExistence type="predicted"/>
<dbReference type="Proteomes" id="UP000053825">
    <property type="component" value="Unassembled WGS sequence"/>
</dbReference>
<dbReference type="AlphaFoldDB" id="A0A0L7R7I1"/>
<dbReference type="EMBL" id="KQ414640">
    <property type="protein sequence ID" value="KOC66793.1"/>
    <property type="molecule type" value="Genomic_DNA"/>
</dbReference>
<keyword evidence="1" id="KW-0472">Membrane</keyword>
<keyword evidence="1" id="KW-1133">Transmembrane helix</keyword>
<accession>A0A0L7R7I1</accession>
<keyword evidence="1" id="KW-0812">Transmembrane</keyword>
<protein>
    <submittedName>
        <fullName evidence="2">Uncharacterized protein</fullName>
    </submittedName>
</protein>
<feature type="transmembrane region" description="Helical" evidence="1">
    <location>
        <begin position="157"/>
        <end position="180"/>
    </location>
</feature>
<organism evidence="2 3">
    <name type="scientific">Habropoda laboriosa</name>
    <dbReference type="NCBI Taxonomy" id="597456"/>
    <lineage>
        <taxon>Eukaryota</taxon>
        <taxon>Metazoa</taxon>
        <taxon>Ecdysozoa</taxon>
        <taxon>Arthropoda</taxon>
        <taxon>Hexapoda</taxon>
        <taxon>Insecta</taxon>
        <taxon>Pterygota</taxon>
        <taxon>Neoptera</taxon>
        <taxon>Endopterygota</taxon>
        <taxon>Hymenoptera</taxon>
        <taxon>Apocrita</taxon>
        <taxon>Aculeata</taxon>
        <taxon>Apoidea</taxon>
        <taxon>Anthophila</taxon>
        <taxon>Apidae</taxon>
        <taxon>Habropoda</taxon>
    </lineage>
</organism>